<proteinExistence type="predicted"/>
<gene>
    <name evidence="4" type="ORF">AGOR_G00151960</name>
</gene>
<feature type="region of interest" description="Disordered" evidence="1">
    <location>
        <begin position="89"/>
        <end position="126"/>
    </location>
</feature>
<name>A0A8T3D6N7_9TELE</name>
<evidence type="ECO:0000313" key="4">
    <source>
        <dbReference type="EMBL" id="KAI1890265.1"/>
    </source>
</evidence>
<evidence type="ECO:0000256" key="1">
    <source>
        <dbReference type="SAM" id="MobiDB-lite"/>
    </source>
</evidence>
<sequence>MESVYTGFESYNFEEDLNYRAGFKHLHVTDDSRENILKFKIFYYNRFVRPIELEGYKEWLASRTNPQTQTRDVSVQELQDKCSELCIQSDSVGDSDSGEGNSHLETELEGEKQTASEVTALRPQTGAEPAVTDTLLVTGECQSLSFAEVFRLIQAGEDVPGIQKLDVKPSLQSPTASQMSRRPKPWERTTAS</sequence>
<dbReference type="AlphaFoldDB" id="A0A8T3D6N7"/>
<accession>A0A8T3D6N7</accession>
<feature type="region of interest" description="Disordered" evidence="1">
    <location>
        <begin position="165"/>
        <end position="192"/>
    </location>
</feature>
<dbReference type="Pfam" id="PF25871">
    <property type="entry name" value="HTH_76"/>
    <property type="match status" value="1"/>
</dbReference>
<evidence type="ECO:0000259" key="2">
    <source>
        <dbReference type="Pfam" id="PF17733"/>
    </source>
</evidence>
<feature type="domain" description="Peroxisomal membrane protein PEX14-like KPWE" evidence="2">
    <location>
        <begin position="142"/>
        <end position="188"/>
    </location>
</feature>
<dbReference type="Proteomes" id="UP000829720">
    <property type="component" value="Unassembled WGS sequence"/>
</dbReference>
<feature type="compositionally biased region" description="Low complexity" evidence="1">
    <location>
        <begin position="89"/>
        <end position="101"/>
    </location>
</feature>
<evidence type="ECO:0000259" key="3">
    <source>
        <dbReference type="Pfam" id="PF25871"/>
    </source>
</evidence>
<dbReference type="Pfam" id="PF17733">
    <property type="entry name" value="KPWE_dom"/>
    <property type="match status" value="1"/>
</dbReference>
<dbReference type="InterPro" id="IPR040554">
    <property type="entry name" value="KPWE_PEX14_dom"/>
</dbReference>
<keyword evidence="5" id="KW-1185">Reference proteome</keyword>
<reference evidence="4" key="1">
    <citation type="submission" date="2021-01" db="EMBL/GenBank/DDBJ databases">
        <authorList>
            <person name="Zahm M."/>
            <person name="Roques C."/>
            <person name="Cabau C."/>
            <person name="Klopp C."/>
            <person name="Donnadieu C."/>
            <person name="Jouanno E."/>
            <person name="Lampietro C."/>
            <person name="Louis A."/>
            <person name="Herpin A."/>
            <person name="Echchiki A."/>
            <person name="Berthelot C."/>
            <person name="Parey E."/>
            <person name="Roest-Crollius H."/>
            <person name="Braasch I."/>
            <person name="Postlethwait J."/>
            <person name="Bobe J."/>
            <person name="Montfort J."/>
            <person name="Bouchez O."/>
            <person name="Begum T."/>
            <person name="Mejri S."/>
            <person name="Adams A."/>
            <person name="Chen W.-J."/>
            <person name="Guiguen Y."/>
        </authorList>
    </citation>
    <scope>NUCLEOTIDE SEQUENCE</scope>
    <source>
        <tissue evidence="4">Blood</tissue>
    </source>
</reference>
<dbReference type="InterPro" id="IPR058841">
    <property type="entry name" value="HTH_76"/>
</dbReference>
<dbReference type="EMBL" id="JAERUA010000014">
    <property type="protein sequence ID" value="KAI1890265.1"/>
    <property type="molecule type" value="Genomic_DNA"/>
</dbReference>
<comment type="caution">
    <text evidence="4">The sequence shown here is derived from an EMBL/GenBank/DDBJ whole genome shotgun (WGS) entry which is preliminary data.</text>
</comment>
<feature type="domain" description="PEX14-like helix-turn-helix" evidence="3">
    <location>
        <begin position="2"/>
        <end position="63"/>
    </location>
</feature>
<organism evidence="4 5">
    <name type="scientific">Albula goreensis</name>
    <dbReference type="NCBI Taxonomy" id="1534307"/>
    <lineage>
        <taxon>Eukaryota</taxon>
        <taxon>Metazoa</taxon>
        <taxon>Chordata</taxon>
        <taxon>Craniata</taxon>
        <taxon>Vertebrata</taxon>
        <taxon>Euteleostomi</taxon>
        <taxon>Actinopterygii</taxon>
        <taxon>Neopterygii</taxon>
        <taxon>Teleostei</taxon>
        <taxon>Albuliformes</taxon>
        <taxon>Albulidae</taxon>
        <taxon>Albula</taxon>
    </lineage>
</organism>
<dbReference type="OrthoDB" id="9936937at2759"/>
<protein>
    <submittedName>
        <fullName evidence="4">Uncharacterized protein</fullName>
    </submittedName>
</protein>
<feature type="compositionally biased region" description="Polar residues" evidence="1">
    <location>
        <begin position="170"/>
        <end position="180"/>
    </location>
</feature>
<feature type="compositionally biased region" description="Basic and acidic residues" evidence="1">
    <location>
        <begin position="102"/>
        <end position="114"/>
    </location>
</feature>
<dbReference type="PANTHER" id="PTHR36855:SF1">
    <property type="entry name" value="PEROXISOME MEMBRANE ANCHOR PROTEIN PEX14P N-TERMINAL DOMAIN-CONTAINING PROTEIN"/>
    <property type="match status" value="1"/>
</dbReference>
<dbReference type="PANTHER" id="PTHR36855">
    <property type="entry name" value="CHROMOSOME 10, WHOLE GENOME SHOTGUN SEQUENCE"/>
    <property type="match status" value="1"/>
</dbReference>
<evidence type="ECO:0000313" key="5">
    <source>
        <dbReference type="Proteomes" id="UP000829720"/>
    </source>
</evidence>